<dbReference type="Proteomes" id="UP001305746">
    <property type="component" value="Unassembled WGS sequence"/>
</dbReference>
<feature type="coiled-coil region" evidence="1">
    <location>
        <begin position="393"/>
        <end position="438"/>
    </location>
</feature>
<protein>
    <recommendedName>
        <fullName evidence="5">Tetratricopeptide repeat-containing protein</fullName>
    </recommendedName>
</protein>
<evidence type="ECO:0000256" key="2">
    <source>
        <dbReference type="SAM" id="SignalP"/>
    </source>
</evidence>
<evidence type="ECO:0000313" key="3">
    <source>
        <dbReference type="EMBL" id="MEA1081881.1"/>
    </source>
</evidence>
<reference evidence="3 4" key="1">
    <citation type="submission" date="2023-12" db="EMBL/GenBank/DDBJ databases">
        <title>Marinobacter qingdaonensis sp. nov., isolated from the intertidal sediment of Qingdao, PR China.</title>
        <authorList>
            <person name="Li Y."/>
        </authorList>
    </citation>
    <scope>NUCLEOTIDE SEQUENCE [LARGE SCALE GENOMIC DNA]</scope>
    <source>
        <strain evidence="3 4">ASW11-75</strain>
    </source>
</reference>
<keyword evidence="4" id="KW-1185">Reference proteome</keyword>
<accession>A0ABU5P1D3</accession>
<dbReference type="Gene3D" id="1.25.40.10">
    <property type="entry name" value="Tetratricopeptide repeat domain"/>
    <property type="match status" value="2"/>
</dbReference>
<evidence type="ECO:0008006" key="5">
    <source>
        <dbReference type="Google" id="ProtNLM"/>
    </source>
</evidence>
<keyword evidence="1" id="KW-0175">Coiled coil</keyword>
<feature type="coiled-coil region" evidence="1">
    <location>
        <begin position="474"/>
        <end position="519"/>
    </location>
</feature>
<proteinExistence type="predicted"/>
<organism evidence="3 4">
    <name type="scientific">Marinobacter qingdaonensis</name>
    <dbReference type="NCBI Taxonomy" id="3108486"/>
    <lineage>
        <taxon>Bacteria</taxon>
        <taxon>Pseudomonadati</taxon>
        <taxon>Pseudomonadota</taxon>
        <taxon>Gammaproteobacteria</taxon>
        <taxon>Pseudomonadales</taxon>
        <taxon>Marinobacteraceae</taxon>
        <taxon>Marinobacter</taxon>
    </lineage>
</organism>
<keyword evidence="2" id="KW-0732">Signal</keyword>
<sequence length="549" mass="59683">MARFPALGLRCVAGLLLAWHALSPSAEASETMAPAELLPGLVHFALATEDLVPVLASSNELEGESGAFLRARLLLESGHSDQGLALLEQVAGGQHHRAEAAVLLGRVYVERGQLAAAKAWFDRARKVGYGQAREQAAYGLAEMARRQGQPDQAGKILAGMNAGYWAATGYLNLAADYAAEDLNTTRALVAVRVALALAETDPDDDRRASLMDELRVRAGFLAFQNDEPDKAIGFLEQVRLDGYDTPQALYLHGLALTSKGNHRAAMQSWHRAKKYPLAFAGVAEAWMAMGRGYDLSGYLGQAGEAYLAANSAYESERVTLRKLAEGIRSRGAFKVLVADAGASDVEWFLSDSRTLTQPRLAYLLDFLQQESSQIAVHRVAELTAMSEALARQVADLAVFIQSLEQQLTTLEEDVGAPVRALKSEQEALEQRLNRIRAKTPGRSQELASLAVVLGAAADSLRGFSDRAQGRPEQIQRLLAQARRLQVNSSEYAQKAGALRQRAETELDGLALAYVEFQDQKMVAAQDKTEQQIAHLYEYLALENLEGQGP</sequence>
<comment type="caution">
    <text evidence="3">The sequence shown here is derived from an EMBL/GenBank/DDBJ whole genome shotgun (WGS) entry which is preliminary data.</text>
</comment>
<evidence type="ECO:0000256" key="1">
    <source>
        <dbReference type="SAM" id="Coils"/>
    </source>
</evidence>
<dbReference type="SUPFAM" id="SSF48452">
    <property type="entry name" value="TPR-like"/>
    <property type="match status" value="1"/>
</dbReference>
<feature type="chain" id="PRO_5046826481" description="Tetratricopeptide repeat-containing protein" evidence="2">
    <location>
        <begin position="29"/>
        <end position="549"/>
    </location>
</feature>
<dbReference type="RefSeq" id="WP_322856322.1">
    <property type="nucleotide sequence ID" value="NZ_JAYDCJ010000003.1"/>
</dbReference>
<dbReference type="InterPro" id="IPR011990">
    <property type="entry name" value="TPR-like_helical_dom_sf"/>
</dbReference>
<gene>
    <name evidence="3" type="ORF">U5822_14495</name>
</gene>
<evidence type="ECO:0000313" key="4">
    <source>
        <dbReference type="Proteomes" id="UP001305746"/>
    </source>
</evidence>
<name>A0ABU5P1D3_9GAMM</name>
<feature type="signal peptide" evidence="2">
    <location>
        <begin position="1"/>
        <end position="28"/>
    </location>
</feature>
<dbReference type="EMBL" id="JAYDCJ010000003">
    <property type="protein sequence ID" value="MEA1081881.1"/>
    <property type="molecule type" value="Genomic_DNA"/>
</dbReference>
<dbReference type="Pfam" id="PF14559">
    <property type="entry name" value="TPR_19"/>
    <property type="match status" value="1"/>
</dbReference>